<dbReference type="KEGG" id="ago:AGOS_ADL147W"/>
<feature type="region of interest" description="Disordered" evidence="1">
    <location>
        <begin position="119"/>
        <end position="154"/>
    </location>
</feature>
<feature type="region of interest" description="Disordered" evidence="1">
    <location>
        <begin position="215"/>
        <end position="244"/>
    </location>
</feature>
<dbReference type="FunCoup" id="Q75AR7">
    <property type="interactions" value="124"/>
</dbReference>
<sequence>MLLRRSMLISNTPAISGYKSNVSFQDLTPALVDEQVTKIRKLRGTPSLSSALVHIPPHLNPLYVDTSVDDDEDGEEREYGKGIRRPSLNMDLGYSAQSQQEVTEAYKFIFDGTAGSAVSRRSTHLSPPGSRSASPQNSKSGPPGLRLPPPPRLSILKNKDVAQDAQDFDTSKIDIQQELVIEQLTKQNTESNSPATRGYSTGAFARLQELEDRLMSDGQGGSSRGQENKSARKARRKSYADMSDSELAQLEDSMNPYSATSNIDKFDFSEQSKLYIGPTNPSKNLPRIKTDNPPTSIYPSRPAVPYHAISCSNMHEEYSAYVSQTAAAANGAKPRTVACYLSGRRHSWSAVDAYINMFARSGDHLVIWAYLPMYDREITNLSSKTSERPKSSLDMYQFATEKKTTKPETASDHERACMMVLELDNIAKAKCKSLLDFYTKRCSHLIMKVTVEFIKHESMQGATANLISLYEPDMEFVSTISTTFNVKFRNGHVKLPTYLAKHASIPTVIVSHEFVDTKRAVQTPSGEVTQEPGIQLKRLENIVLSTSVNPYDVQSLNSRGTDLADCSSDEGDDEGSEASASVGAYFPSDQDMRRKRDQFNTLGYIPPKPVYVDTRQLLSIGSSRSSRRSSRHTFTSSEIYQVKSMISDDIPYSTNPIRTVKSAQSASSGTTNSTPLPRPVRRIEPMTPSTPASSNPPTKKKGKLFSKFKQKIGLK</sequence>
<feature type="region of interest" description="Disordered" evidence="1">
    <location>
        <begin position="63"/>
        <end position="85"/>
    </location>
</feature>
<feature type="compositionally biased region" description="Polar residues" evidence="1">
    <location>
        <begin position="660"/>
        <end position="675"/>
    </location>
</feature>
<organism evidence="2 3">
    <name type="scientific">Eremothecium gossypii (strain ATCC 10895 / CBS 109.51 / FGSC 9923 / NRRL Y-1056)</name>
    <name type="common">Yeast</name>
    <name type="synonym">Ashbya gossypii</name>
    <dbReference type="NCBI Taxonomy" id="284811"/>
    <lineage>
        <taxon>Eukaryota</taxon>
        <taxon>Fungi</taxon>
        <taxon>Dikarya</taxon>
        <taxon>Ascomycota</taxon>
        <taxon>Saccharomycotina</taxon>
        <taxon>Saccharomycetes</taxon>
        <taxon>Saccharomycetales</taxon>
        <taxon>Saccharomycetaceae</taxon>
        <taxon>Eremothecium</taxon>
    </lineage>
</organism>
<keyword evidence="3" id="KW-1185">Reference proteome</keyword>
<dbReference type="EMBL" id="AE016817">
    <property type="protein sequence ID" value="AAS51773.2"/>
    <property type="molecule type" value="Genomic_DNA"/>
</dbReference>
<reference evidence="3" key="2">
    <citation type="journal article" date="2013" name="G3 (Bethesda)">
        <title>Genomes of Ashbya fungi isolated from insects reveal four mating-type loci, numerous translocations, lack of transposons, and distinct gene duplications.</title>
        <authorList>
            <person name="Dietrich F.S."/>
            <person name="Voegeli S."/>
            <person name="Kuo S."/>
            <person name="Philippsen P."/>
        </authorList>
    </citation>
    <scope>GENOME REANNOTATION</scope>
    <source>
        <strain evidence="3">ATCC 10895 / CBS 109.51 / FGSC 9923 / NRRL Y-1056</strain>
    </source>
</reference>
<dbReference type="eggNOG" id="ENOG502QSA6">
    <property type="taxonomic scope" value="Eukaryota"/>
</dbReference>
<dbReference type="GeneID" id="4620091"/>
<reference evidence="2 3" key="1">
    <citation type="journal article" date="2004" name="Science">
        <title>The Ashbya gossypii genome as a tool for mapping the ancient Saccharomyces cerevisiae genome.</title>
        <authorList>
            <person name="Dietrich F.S."/>
            <person name="Voegeli S."/>
            <person name="Brachat S."/>
            <person name="Lerch A."/>
            <person name="Gates K."/>
            <person name="Steiner S."/>
            <person name="Mohr C."/>
            <person name="Pohlmann R."/>
            <person name="Luedi P."/>
            <person name="Choi S."/>
            <person name="Wing R.A."/>
            <person name="Flavier A."/>
            <person name="Gaffney T.D."/>
            <person name="Philippsen P."/>
        </authorList>
    </citation>
    <scope>NUCLEOTIDE SEQUENCE [LARGE SCALE GENOMIC DNA]</scope>
    <source>
        <strain evidence="3">ATCC 10895 / CBS 109.51 / FGSC 9923 / NRRL Y-1056</strain>
    </source>
</reference>
<feature type="compositionally biased region" description="Polar residues" evidence="1">
    <location>
        <begin position="129"/>
        <end position="140"/>
    </location>
</feature>
<dbReference type="OMA" id="WSSVDWY"/>
<feature type="compositionally biased region" description="Low complexity" evidence="1">
    <location>
        <begin position="685"/>
        <end position="697"/>
    </location>
</feature>
<accession>Q75AR7</accession>
<evidence type="ECO:0000313" key="2">
    <source>
        <dbReference type="EMBL" id="AAS51773.2"/>
    </source>
</evidence>
<dbReference type="HOGENOM" id="CLU_014122_0_0_1"/>
<evidence type="ECO:0000313" key="3">
    <source>
        <dbReference type="Proteomes" id="UP000000591"/>
    </source>
</evidence>
<evidence type="ECO:0000256" key="1">
    <source>
        <dbReference type="SAM" id="MobiDB-lite"/>
    </source>
</evidence>
<name>Q75AR7_EREGS</name>
<protein>
    <submittedName>
        <fullName evidence="2">ADL147Wp</fullName>
    </submittedName>
</protein>
<feature type="region of interest" description="Disordered" evidence="1">
    <location>
        <begin position="275"/>
        <end position="299"/>
    </location>
</feature>
<gene>
    <name evidence="2" type="ORF">AGOS_ADL147W</name>
</gene>
<proteinExistence type="predicted"/>
<dbReference type="Proteomes" id="UP000000591">
    <property type="component" value="Chromosome IV"/>
</dbReference>
<feature type="region of interest" description="Disordered" evidence="1">
    <location>
        <begin position="559"/>
        <end position="593"/>
    </location>
</feature>
<dbReference type="RefSeq" id="NP_983949.2">
    <property type="nucleotide sequence ID" value="NM_209302.2"/>
</dbReference>
<feature type="compositionally biased region" description="Acidic residues" evidence="1">
    <location>
        <begin position="67"/>
        <end position="76"/>
    </location>
</feature>
<feature type="compositionally biased region" description="Acidic residues" evidence="1">
    <location>
        <begin position="567"/>
        <end position="576"/>
    </location>
</feature>
<feature type="compositionally biased region" description="Basic residues" evidence="1">
    <location>
        <begin position="698"/>
        <end position="715"/>
    </location>
</feature>
<dbReference type="AlphaFoldDB" id="Q75AR7"/>
<dbReference type="OrthoDB" id="4068467at2759"/>
<dbReference type="InParanoid" id="Q75AR7"/>
<feature type="region of interest" description="Disordered" evidence="1">
    <location>
        <begin position="660"/>
        <end position="715"/>
    </location>
</feature>